<dbReference type="SUPFAM" id="SSF50129">
    <property type="entry name" value="GroES-like"/>
    <property type="match status" value="1"/>
</dbReference>
<evidence type="ECO:0000313" key="5">
    <source>
        <dbReference type="Proteomes" id="UP001596105"/>
    </source>
</evidence>
<proteinExistence type="predicted"/>
<dbReference type="InterPro" id="IPR011032">
    <property type="entry name" value="GroES-like_sf"/>
</dbReference>
<dbReference type="SUPFAM" id="SSF51735">
    <property type="entry name" value="NAD(P)-binding Rossmann-fold domains"/>
    <property type="match status" value="1"/>
</dbReference>
<dbReference type="PROSITE" id="PS01162">
    <property type="entry name" value="QOR_ZETA_CRYSTAL"/>
    <property type="match status" value="1"/>
</dbReference>
<dbReference type="InterPro" id="IPR002364">
    <property type="entry name" value="Quin_OxRdtase/zeta-crystal_CS"/>
</dbReference>
<evidence type="ECO:0000256" key="2">
    <source>
        <dbReference type="ARBA" id="ARBA00023002"/>
    </source>
</evidence>
<dbReference type="EMBL" id="JBHSMH010000042">
    <property type="protein sequence ID" value="MFC5469834.1"/>
    <property type="molecule type" value="Genomic_DNA"/>
</dbReference>
<keyword evidence="2" id="KW-0560">Oxidoreductase</keyword>
<dbReference type="InterPro" id="IPR020843">
    <property type="entry name" value="ER"/>
</dbReference>
<reference evidence="5" key="1">
    <citation type="journal article" date="2019" name="Int. J. Syst. Evol. Microbiol.">
        <title>The Global Catalogue of Microorganisms (GCM) 10K type strain sequencing project: providing services to taxonomists for standard genome sequencing and annotation.</title>
        <authorList>
            <consortium name="The Broad Institute Genomics Platform"/>
            <consortium name="The Broad Institute Genome Sequencing Center for Infectious Disease"/>
            <person name="Wu L."/>
            <person name="Ma J."/>
        </authorList>
    </citation>
    <scope>NUCLEOTIDE SEQUENCE [LARGE SCALE GENOMIC DNA]</scope>
    <source>
        <strain evidence="5">CCUG 57113</strain>
    </source>
</reference>
<dbReference type="Gene3D" id="3.40.50.720">
    <property type="entry name" value="NAD(P)-binding Rossmann-like Domain"/>
    <property type="match status" value="1"/>
</dbReference>
<dbReference type="PANTHER" id="PTHR48106:SF13">
    <property type="entry name" value="QUINONE OXIDOREDUCTASE-RELATED"/>
    <property type="match status" value="1"/>
</dbReference>
<dbReference type="InterPro" id="IPR013154">
    <property type="entry name" value="ADH-like_N"/>
</dbReference>
<name>A0ABW0LVK1_9BACL</name>
<evidence type="ECO:0000256" key="1">
    <source>
        <dbReference type="ARBA" id="ARBA00022857"/>
    </source>
</evidence>
<dbReference type="InterPro" id="IPR013149">
    <property type="entry name" value="ADH-like_C"/>
</dbReference>
<dbReference type="InterPro" id="IPR036291">
    <property type="entry name" value="NAD(P)-bd_dom_sf"/>
</dbReference>
<comment type="caution">
    <text evidence="4">The sequence shown here is derived from an EMBL/GenBank/DDBJ whole genome shotgun (WGS) entry which is preliminary data.</text>
</comment>
<dbReference type="SMART" id="SM00829">
    <property type="entry name" value="PKS_ER"/>
    <property type="match status" value="1"/>
</dbReference>
<accession>A0ABW0LVK1</accession>
<dbReference type="Gene3D" id="3.90.180.10">
    <property type="entry name" value="Medium-chain alcohol dehydrogenases, catalytic domain"/>
    <property type="match status" value="1"/>
</dbReference>
<feature type="domain" description="Enoyl reductase (ER)" evidence="3">
    <location>
        <begin position="10"/>
        <end position="327"/>
    </location>
</feature>
<dbReference type="Pfam" id="PF08240">
    <property type="entry name" value="ADH_N"/>
    <property type="match status" value="1"/>
</dbReference>
<gene>
    <name evidence="4" type="ORF">ACFPPD_13955</name>
</gene>
<dbReference type="PANTHER" id="PTHR48106">
    <property type="entry name" value="QUINONE OXIDOREDUCTASE PIG3-RELATED"/>
    <property type="match status" value="1"/>
</dbReference>
<dbReference type="InterPro" id="IPR047618">
    <property type="entry name" value="QOR-like"/>
</dbReference>
<dbReference type="CDD" id="cd05286">
    <property type="entry name" value="QOR2"/>
    <property type="match status" value="1"/>
</dbReference>
<dbReference type="Proteomes" id="UP001596105">
    <property type="component" value="Unassembled WGS sequence"/>
</dbReference>
<keyword evidence="1" id="KW-0521">NADP</keyword>
<evidence type="ECO:0000313" key="4">
    <source>
        <dbReference type="EMBL" id="MFC5469834.1"/>
    </source>
</evidence>
<evidence type="ECO:0000259" key="3">
    <source>
        <dbReference type="SMART" id="SM00829"/>
    </source>
</evidence>
<dbReference type="Pfam" id="PF00107">
    <property type="entry name" value="ADH_zinc_N"/>
    <property type="match status" value="1"/>
</dbReference>
<dbReference type="RefSeq" id="WP_209749655.1">
    <property type="nucleotide sequence ID" value="NZ_JBHSMH010000042.1"/>
</dbReference>
<sequence length="329" mass="34897">MKALVFREFGGPEVLHISEIEDPAVSAGSVIVRTKAVGLNFADIYRRKDNYHLAGEAPWILGYEGAGIVESVGEGVAGIRVGDRVGFADAPHANAELVAVGADRVIPLPPDIPFELAASVLLQGLTAHYLVHDSYVVREGDDVLVHAAAGGVGQLLVQLCKSKGARVIGLTSSEDKKRVALNAGADEVLLYGDQNAEADASWPQAVRAWSSGGKGANVAYDSVGSTLMDSFNSVREKGTVVFYGMAGGDPPRIDPRMLMDSSLTLTGGDLWNHVTSREERTRRAGELFGDIAAGKLRVEAPTVFPLSEGADAHRLMESRRSTGKIILVP</sequence>
<keyword evidence="5" id="KW-1185">Reference proteome</keyword>
<organism evidence="4 5">
    <name type="scientific">Cohnella suwonensis</name>
    <dbReference type="NCBI Taxonomy" id="696072"/>
    <lineage>
        <taxon>Bacteria</taxon>
        <taxon>Bacillati</taxon>
        <taxon>Bacillota</taxon>
        <taxon>Bacilli</taxon>
        <taxon>Bacillales</taxon>
        <taxon>Paenibacillaceae</taxon>
        <taxon>Cohnella</taxon>
    </lineage>
</organism>
<protein>
    <submittedName>
        <fullName evidence="4">Quinone oxidoreductase family protein</fullName>
    </submittedName>
</protein>